<evidence type="ECO:0000313" key="2">
    <source>
        <dbReference type="EMBL" id="CZR43191.1"/>
    </source>
</evidence>
<keyword evidence="3" id="KW-1185">Reference proteome</keyword>
<dbReference type="RefSeq" id="XP_031083782.1">
    <property type="nucleotide sequence ID" value="XM_031234001.1"/>
</dbReference>
<dbReference type="GeneID" id="42052771"/>
<dbReference type="Proteomes" id="UP000183971">
    <property type="component" value="Unassembled WGS sequence"/>
</dbReference>
<proteinExistence type="predicted"/>
<dbReference type="EMBL" id="FJOF01000007">
    <property type="protein sequence ID" value="CZR43191.1"/>
    <property type="molecule type" value="Genomic_DNA"/>
</dbReference>
<sequence length="120" mass="13122">MPKVQVLAVCGYVAASLKADQLKMHYHREEQTWAPVGAFQNQPAVLRPACEPSESKRPLTGLLQDAVGEPGRQDLARRPLPGTPVRVSQSLVGDPDSSLPVRRAVRCRWHSGKSNWGLGC</sequence>
<evidence type="ECO:0000313" key="3">
    <source>
        <dbReference type="Proteomes" id="UP000183971"/>
    </source>
</evidence>
<feature type="region of interest" description="Disordered" evidence="1">
    <location>
        <begin position="67"/>
        <end position="97"/>
    </location>
</feature>
<evidence type="ECO:0000256" key="1">
    <source>
        <dbReference type="SAM" id="MobiDB-lite"/>
    </source>
</evidence>
<organism evidence="2 3">
    <name type="scientific">Fusarium proliferatum (strain ET1)</name>
    <name type="common">Orchid endophyte fungus</name>
    <dbReference type="NCBI Taxonomy" id="1227346"/>
    <lineage>
        <taxon>Eukaryota</taxon>
        <taxon>Fungi</taxon>
        <taxon>Dikarya</taxon>
        <taxon>Ascomycota</taxon>
        <taxon>Pezizomycotina</taxon>
        <taxon>Sordariomycetes</taxon>
        <taxon>Hypocreomycetidae</taxon>
        <taxon>Hypocreales</taxon>
        <taxon>Nectriaceae</taxon>
        <taxon>Fusarium</taxon>
        <taxon>Fusarium fujikuroi species complex</taxon>
    </lineage>
</organism>
<gene>
    <name evidence="2" type="ORF">FPRO_07893</name>
</gene>
<protein>
    <submittedName>
        <fullName evidence="2">Uncharacterized protein</fullName>
    </submittedName>
</protein>
<reference evidence="3" key="1">
    <citation type="journal article" date="2016" name="Genome Biol. Evol.">
        <title>Comparative 'omics' of the Fusarium fujikuroi species complex highlights differences in genetic potential and metabolite synthesis.</title>
        <authorList>
            <person name="Niehaus E.-M."/>
            <person name="Muensterkoetter M."/>
            <person name="Proctor R.H."/>
            <person name="Brown D.W."/>
            <person name="Sharon A."/>
            <person name="Idan Y."/>
            <person name="Oren-Young L."/>
            <person name="Sieber C.M."/>
            <person name="Novak O."/>
            <person name="Pencik A."/>
            <person name="Tarkowska D."/>
            <person name="Hromadova K."/>
            <person name="Freeman S."/>
            <person name="Maymon M."/>
            <person name="Elazar M."/>
            <person name="Youssef S.A."/>
            <person name="El-Shabrawy E.S.M."/>
            <person name="Shalaby A.B.A."/>
            <person name="Houterman P."/>
            <person name="Brock N.L."/>
            <person name="Burkhardt I."/>
            <person name="Tsavkelova E.A."/>
            <person name="Dickschat J.S."/>
            <person name="Galuszka P."/>
            <person name="Gueldener U."/>
            <person name="Tudzynski B."/>
        </authorList>
    </citation>
    <scope>NUCLEOTIDE SEQUENCE [LARGE SCALE GENOMIC DNA]</scope>
    <source>
        <strain evidence="3">ET1</strain>
    </source>
</reference>
<dbReference type="AlphaFoldDB" id="A0A1L7VRY9"/>
<dbReference type="VEuPathDB" id="FungiDB:FPRO_07893"/>
<accession>A0A1L7VRY9</accession>
<name>A0A1L7VRY9_FUSPR</name>
<comment type="caution">
    <text evidence="2">The sequence shown here is derived from an EMBL/GenBank/DDBJ whole genome shotgun (WGS) entry which is preliminary data.</text>
</comment>